<reference evidence="3 4" key="1">
    <citation type="journal article" date="2011" name="Science">
        <title>The Selaginella genome identifies genetic changes associated with the evolution of vascular plants.</title>
        <authorList>
            <person name="Banks J.A."/>
            <person name="Nishiyama T."/>
            <person name="Hasebe M."/>
            <person name="Bowman J.L."/>
            <person name="Gribskov M."/>
            <person name="dePamphilis C."/>
            <person name="Albert V.A."/>
            <person name="Aono N."/>
            <person name="Aoyama T."/>
            <person name="Ambrose B.A."/>
            <person name="Ashton N.W."/>
            <person name="Axtell M.J."/>
            <person name="Barker E."/>
            <person name="Barker M.S."/>
            <person name="Bennetzen J.L."/>
            <person name="Bonawitz N.D."/>
            <person name="Chapple C."/>
            <person name="Cheng C."/>
            <person name="Correa L.G."/>
            <person name="Dacre M."/>
            <person name="DeBarry J."/>
            <person name="Dreyer I."/>
            <person name="Elias M."/>
            <person name="Engstrom E.M."/>
            <person name="Estelle M."/>
            <person name="Feng L."/>
            <person name="Finet C."/>
            <person name="Floyd S.K."/>
            <person name="Frommer W.B."/>
            <person name="Fujita T."/>
            <person name="Gramzow L."/>
            <person name="Gutensohn M."/>
            <person name="Harholt J."/>
            <person name="Hattori M."/>
            <person name="Heyl A."/>
            <person name="Hirai T."/>
            <person name="Hiwatashi Y."/>
            <person name="Ishikawa M."/>
            <person name="Iwata M."/>
            <person name="Karol K.G."/>
            <person name="Koehler B."/>
            <person name="Kolukisaoglu U."/>
            <person name="Kubo M."/>
            <person name="Kurata T."/>
            <person name="Lalonde S."/>
            <person name="Li K."/>
            <person name="Li Y."/>
            <person name="Litt A."/>
            <person name="Lyons E."/>
            <person name="Manning G."/>
            <person name="Maruyama T."/>
            <person name="Michael T.P."/>
            <person name="Mikami K."/>
            <person name="Miyazaki S."/>
            <person name="Morinaga S."/>
            <person name="Murata T."/>
            <person name="Mueller-Roeber B."/>
            <person name="Nelson D.R."/>
            <person name="Obara M."/>
            <person name="Oguri Y."/>
            <person name="Olmstead R.G."/>
            <person name="Onodera N."/>
            <person name="Petersen B.L."/>
            <person name="Pils B."/>
            <person name="Prigge M."/>
            <person name="Rensing S.A."/>
            <person name="Riano-Pachon D.M."/>
            <person name="Roberts A.W."/>
            <person name="Sato Y."/>
            <person name="Scheller H.V."/>
            <person name="Schulz B."/>
            <person name="Schulz C."/>
            <person name="Shakirov E.V."/>
            <person name="Shibagaki N."/>
            <person name="Shinohara N."/>
            <person name="Shippen D.E."/>
            <person name="Soerensen I."/>
            <person name="Sotooka R."/>
            <person name="Sugimoto N."/>
            <person name="Sugita M."/>
            <person name="Sumikawa N."/>
            <person name="Tanurdzic M."/>
            <person name="Theissen G."/>
            <person name="Ulvskov P."/>
            <person name="Wakazuki S."/>
            <person name="Weng J.K."/>
            <person name="Willats W.W."/>
            <person name="Wipf D."/>
            <person name="Wolf P.G."/>
            <person name="Yang L."/>
            <person name="Zimmer A.D."/>
            <person name="Zhu Q."/>
            <person name="Mitros T."/>
            <person name="Hellsten U."/>
            <person name="Loque D."/>
            <person name="Otillar R."/>
            <person name="Salamov A."/>
            <person name="Schmutz J."/>
            <person name="Shapiro H."/>
            <person name="Lindquist E."/>
            <person name="Lucas S."/>
            <person name="Rokhsar D."/>
            <person name="Grigoriev I.V."/>
        </authorList>
    </citation>
    <scope>NUCLEOTIDE SEQUENCE [LARGE SCALE GENOMIC DNA]</scope>
</reference>
<feature type="transmembrane region" description="Helical" evidence="1">
    <location>
        <begin position="77"/>
        <end position="104"/>
    </location>
</feature>
<dbReference type="EMBL" id="GL377566">
    <property type="protein sequence ID" value="EFJ36726.1"/>
    <property type="molecule type" value="Genomic_DNA"/>
</dbReference>
<dbReference type="OMA" id="GFMSHAL"/>
<keyword evidence="4" id="KW-1185">Reference proteome</keyword>
<dbReference type="Gramene" id="EFJ27942">
    <property type="protein sequence ID" value="EFJ27942"/>
    <property type="gene ID" value="SELMODRAFT_411988"/>
</dbReference>
<dbReference type="OrthoDB" id="2012862at2759"/>
<dbReference type="Proteomes" id="UP000001514">
    <property type="component" value="Unassembled WGS sequence"/>
</dbReference>
<gene>
    <name evidence="3" type="ORF">SELMODRAFT_403366</name>
    <name evidence="2" type="ORF">SELMODRAFT_411988</name>
</gene>
<evidence type="ECO:0000313" key="4">
    <source>
        <dbReference type="Proteomes" id="UP000001514"/>
    </source>
</evidence>
<evidence type="ECO:0000313" key="3">
    <source>
        <dbReference type="EMBL" id="EFJ36726.1"/>
    </source>
</evidence>
<dbReference type="InterPro" id="IPR034574">
    <property type="entry name" value="SDH6"/>
</dbReference>
<organism evidence="4">
    <name type="scientific">Selaginella moellendorffii</name>
    <name type="common">Spikemoss</name>
    <dbReference type="NCBI Taxonomy" id="88036"/>
    <lineage>
        <taxon>Eukaryota</taxon>
        <taxon>Viridiplantae</taxon>
        <taxon>Streptophyta</taxon>
        <taxon>Embryophyta</taxon>
        <taxon>Tracheophyta</taxon>
        <taxon>Lycopodiopsida</taxon>
        <taxon>Selaginellales</taxon>
        <taxon>Selaginellaceae</taxon>
        <taxon>Selaginella</taxon>
    </lineage>
</organism>
<dbReference type="eggNOG" id="ENOG502RZ7U">
    <property type="taxonomic scope" value="Eukaryota"/>
</dbReference>
<dbReference type="STRING" id="88036.D8QTY3"/>
<dbReference type="KEGG" id="smo:SELMODRAFT_403366"/>
<dbReference type="HOGENOM" id="CLU_116953_0_0_1"/>
<dbReference type="FunCoup" id="D8QTY3">
    <property type="interactions" value="2420"/>
</dbReference>
<feature type="transmembrane region" description="Helical" evidence="1">
    <location>
        <begin position="51"/>
        <end position="71"/>
    </location>
</feature>
<dbReference type="AlphaFoldDB" id="D8QTY3"/>
<dbReference type="EMBL" id="GL377581">
    <property type="protein sequence ID" value="EFJ27942.1"/>
    <property type="molecule type" value="Genomic_DNA"/>
</dbReference>
<sequence>MDVLKDPFRDLKEVLLRAKSLPPYTKKDVDTFIASDPVYGPQLRKMNDAKLFCYAGTAGGAVGTGFMSHALGKQPRITAMAILGGGFVGMALGGELANFALGLYKFKRTEPKKKFLDWWEKQNR</sequence>
<accession>D8QTY3</accession>
<dbReference type="KEGG" id="smo:SELMODRAFT_411988"/>
<evidence type="ECO:0000256" key="1">
    <source>
        <dbReference type="SAM" id="Phobius"/>
    </source>
</evidence>
<dbReference type="PANTHER" id="PTHR36708:SF1">
    <property type="entry name" value="SUCCINATE DEHYDROGENASE SUBUNIT 6, MITOCHONDRIAL"/>
    <property type="match status" value="1"/>
</dbReference>
<dbReference type="PANTHER" id="PTHR36708">
    <property type="entry name" value="SUCCINATE DEHYDROGENASE SUBUNIT 6, MITOCHONDRIAL"/>
    <property type="match status" value="1"/>
</dbReference>
<keyword evidence="1" id="KW-0812">Transmembrane</keyword>
<dbReference type="Gramene" id="EFJ36726">
    <property type="protein sequence ID" value="EFJ36726"/>
    <property type="gene ID" value="SELMODRAFT_403366"/>
</dbReference>
<keyword evidence="1" id="KW-1133">Transmembrane helix</keyword>
<proteinExistence type="predicted"/>
<dbReference type="GO" id="GO:0045273">
    <property type="term" value="C:respiratory chain complex II (succinate dehydrogenase)"/>
    <property type="evidence" value="ECO:0000318"/>
    <property type="project" value="GO_Central"/>
</dbReference>
<keyword evidence="1" id="KW-0472">Membrane</keyword>
<protein>
    <submittedName>
        <fullName evidence="3">Uncharacterized protein</fullName>
    </submittedName>
</protein>
<dbReference type="InParanoid" id="D8QTY3"/>
<evidence type="ECO:0000313" key="2">
    <source>
        <dbReference type="EMBL" id="EFJ27942.1"/>
    </source>
</evidence>
<name>D8QTY3_SELML</name>